<feature type="domain" description="Bacterial sugar transferase" evidence="3">
    <location>
        <begin position="81"/>
        <end position="229"/>
    </location>
</feature>
<keyword evidence="2" id="KW-0812">Transmembrane</keyword>
<dbReference type="PANTHER" id="PTHR30576">
    <property type="entry name" value="COLANIC BIOSYNTHESIS UDP-GLUCOSE LIPID CARRIER TRANSFERASE"/>
    <property type="match status" value="1"/>
</dbReference>
<feature type="domain" description="Bacterial sugar transferase" evidence="3">
    <location>
        <begin position="14"/>
        <end position="59"/>
    </location>
</feature>
<name>A0A0S7Y2E5_UNCSA</name>
<evidence type="ECO:0000259" key="3">
    <source>
        <dbReference type="Pfam" id="PF02397"/>
    </source>
</evidence>
<dbReference type="Pfam" id="PF02397">
    <property type="entry name" value="Bac_transf"/>
    <property type="match status" value="2"/>
</dbReference>
<evidence type="ECO:0000256" key="2">
    <source>
        <dbReference type="SAM" id="Phobius"/>
    </source>
</evidence>
<keyword evidence="2" id="KW-1133">Transmembrane helix</keyword>
<dbReference type="PANTHER" id="PTHR30576:SF0">
    <property type="entry name" value="UNDECAPRENYL-PHOSPHATE N-ACETYLGALACTOSAMINYL 1-PHOSPHATE TRANSFERASE-RELATED"/>
    <property type="match status" value="1"/>
</dbReference>
<sequence length="235" mass="27340">MPNWTTTLEEWAIRAIDIAIASLGLILSLPIIALVTLIIKIDSPGPAIFKQTRIGKNRRNNVLSLSRNGVIPRINRRNEDLGGKPFTFYKFRTMHVDAKERYPELYRYQYSPEEINTLHFKIPDDPRLTRFGRHLRRTTVDELPNLINVINGDMSLIGPRPDIPEMIKYYQPWQRKKFQVKPGVTGLAQINGRGLLRFQETLKLDVEYVEKKGLWTEFKIILKTLWVTLLRIGAF</sequence>
<comment type="similarity">
    <text evidence="1">Belongs to the bacterial sugar transferase family.</text>
</comment>
<comment type="caution">
    <text evidence="4">The sequence shown here is derived from an EMBL/GenBank/DDBJ whole genome shotgun (WGS) entry which is preliminary data.</text>
</comment>
<dbReference type="InterPro" id="IPR003362">
    <property type="entry name" value="Bact_transf"/>
</dbReference>
<evidence type="ECO:0000256" key="1">
    <source>
        <dbReference type="ARBA" id="ARBA00006464"/>
    </source>
</evidence>
<dbReference type="GO" id="GO:0016780">
    <property type="term" value="F:phosphotransferase activity, for other substituted phosphate groups"/>
    <property type="evidence" value="ECO:0007669"/>
    <property type="project" value="TreeGrafter"/>
</dbReference>
<reference evidence="4 5" key="1">
    <citation type="journal article" date="2015" name="Microbiome">
        <title>Genomic resolution of linkages in carbon, nitrogen, and sulfur cycling among widespread estuary sediment bacteria.</title>
        <authorList>
            <person name="Baker B.J."/>
            <person name="Lazar C.S."/>
            <person name="Teske A.P."/>
            <person name="Dick G.J."/>
        </authorList>
    </citation>
    <scope>NUCLEOTIDE SEQUENCE [LARGE SCALE GENOMIC DNA]</scope>
    <source>
        <strain evidence="4">DG_54_3</strain>
    </source>
</reference>
<feature type="transmembrane region" description="Helical" evidence="2">
    <location>
        <begin position="12"/>
        <end position="39"/>
    </location>
</feature>
<accession>A0A0S7Y2E5</accession>
<gene>
    <name evidence="4" type="ORF">AMJ44_05705</name>
</gene>
<evidence type="ECO:0000313" key="4">
    <source>
        <dbReference type="EMBL" id="KPJ68691.1"/>
    </source>
</evidence>
<dbReference type="Proteomes" id="UP000051861">
    <property type="component" value="Unassembled WGS sequence"/>
</dbReference>
<evidence type="ECO:0000313" key="5">
    <source>
        <dbReference type="Proteomes" id="UP000051861"/>
    </source>
</evidence>
<dbReference type="AlphaFoldDB" id="A0A0S7Y2E5"/>
<keyword evidence="2" id="KW-0472">Membrane</keyword>
<dbReference type="EMBL" id="LIZX01000043">
    <property type="protein sequence ID" value="KPJ68691.1"/>
    <property type="molecule type" value="Genomic_DNA"/>
</dbReference>
<proteinExistence type="inferred from homology"/>
<organism evidence="4 5">
    <name type="scientific">candidate division WOR-1 bacterium DG_54_3</name>
    <dbReference type="NCBI Taxonomy" id="1703775"/>
    <lineage>
        <taxon>Bacteria</taxon>
        <taxon>Bacillati</taxon>
        <taxon>Saganbacteria</taxon>
    </lineage>
</organism>
<protein>
    <recommendedName>
        <fullName evidence="3">Bacterial sugar transferase domain-containing protein</fullName>
    </recommendedName>
</protein>